<dbReference type="Proteomes" id="UP001595999">
    <property type="component" value="Unassembled WGS sequence"/>
</dbReference>
<organism evidence="1 2">
    <name type="scientific">Chromobacterium aquaticum</name>
    <dbReference type="NCBI Taxonomy" id="467180"/>
    <lineage>
        <taxon>Bacteria</taxon>
        <taxon>Pseudomonadati</taxon>
        <taxon>Pseudomonadota</taxon>
        <taxon>Betaproteobacteria</taxon>
        <taxon>Neisseriales</taxon>
        <taxon>Chromobacteriaceae</taxon>
        <taxon>Chromobacterium</taxon>
    </lineage>
</organism>
<name>A0ABV8ZQ56_9NEIS</name>
<reference evidence="2" key="1">
    <citation type="journal article" date="2019" name="Int. J. Syst. Evol. Microbiol.">
        <title>The Global Catalogue of Microorganisms (GCM) 10K type strain sequencing project: providing services to taxonomists for standard genome sequencing and annotation.</title>
        <authorList>
            <consortium name="The Broad Institute Genomics Platform"/>
            <consortium name="The Broad Institute Genome Sequencing Center for Infectious Disease"/>
            <person name="Wu L."/>
            <person name="Ma J."/>
        </authorList>
    </citation>
    <scope>NUCLEOTIDE SEQUENCE [LARGE SCALE GENOMIC DNA]</scope>
    <source>
        <strain evidence="2">CGMCC 4.7608</strain>
    </source>
</reference>
<comment type="caution">
    <text evidence="1">The sequence shown here is derived from an EMBL/GenBank/DDBJ whole genome shotgun (WGS) entry which is preliminary data.</text>
</comment>
<gene>
    <name evidence="1" type="ORF">ACFO0R_06690</name>
</gene>
<dbReference type="EMBL" id="JBHSEK010000003">
    <property type="protein sequence ID" value="MFC4489302.1"/>
    <property type="molecule type" value="Genomic_DNA"/>
</dbReference>
<protein>
    <recommendedName>
        <fullName evidence="3">DUF1484 domain-containing protein</fullName>
    </recommendedName>
</protein>
<dbReference type="RefSeq" id="WP_048411291.1">
    <property type="nucleotide sequence ID" value="NZ_JAJOHW010000021.1"/>
</dbReference>
<keyword evidence="2" id="KW-1185">Reference proteome</keyword>
<evidence type="ECO:0000313" key="2">
    <source>
        <dbReference type="Proteomes" id="UP001595999"/>
    </source>
</evidence>
<proteinExistence type="predicted"/>
<evidence type="ECO:0008006" key="3">
    <source>
        <dbReference type="Google" id="ProtNLM"/>
    </source>
</evidence>
<accession>A0ABV8ZQ56</accession>
<sequence>MSAKAKLEPSLLQQLHLQIKQLRAVSAGHEGCDAIAENLEQHYLQADAGLTRGIVHVHAANQSLHAMMTLLLNCQEDQQVNCEQMVALLEPIRQELQAGFRQISEVM</sequence>
<evidence type="ECO:0000313" key="1">
    <source>
        <dbReference type="EMBL" id="MFC4489302.1"/>
    </source>
</evidence>